<organism evidence="1 2">
    <name type="scientific">Streptomyces venezuelae</name>
    <dbReference type="NCBI Taxonomy" id="54571"/>
    <lineage>
        <taxon>Bacteria</taxon>
        <taxon>Bacillati</taxon>
        <taxon>Actinomycetota</taxon>
        <taxon>Actinomycetes</taxon>
        <taxon>Kitasatosporales</taxon>
        <taxon>Streptomycetaceae</taxon>
        <taxon>Streptomyces</taxon>
    </lineage>
</organism>
<dbReference type="Proteomes" id="UP000324015">
    <property type="component" value="Chromosome"/>
</dbReference>
<reference evidence="1 2" key="1">
    <citation type="submission" date="2018-05" db="EMBL/GenBank/DDBJ databases">
        <title>Streptomyces venezuelae.</title>
        <authorList>
            <person name="Kim W."/>
            <person name="Lee N."/>
            <person name="Cho B.-K."/>
        </authorList>
    </citation>
    <scope>NUCLEOTIDE SEQUENCE [LARGE SCALE GENOMIC DNA]</scope>
    <source>
        <strain evidence="1 2">ATCC 14585</strain>
    </source>
</reference>
<name>A0A5P2CQS5_STRVZ</name>
<evidence type="ECO:0000313" key="1">
    <source>
        <dbReference type="EMBL" id="QES44367.1"/>
    </source>
</evidence>
<dbReference type="AlphaFoldDB" id="A0A5P2CQS5"/>
<gene>
    <name evidence="1" type="ORF">DEJ49_28205</name>
</gene>
<dbReference type="EMBL" id="CP029191">
    <property type="protein sequence ID" value="QES44367.1"/>
    <property type="molecule type" value="Genomic_DNA"/>
</dbReference>
<accession>A0A5P2CQS5</accession>
<evidence type="ECO:0000313" key="2">
    <source>
        <dbReference type="Proteomes" id="UP000324015"/>
    </source>
</evidence>
<protein>
    <submittedName>
        <fullName evidence="1">Uncharacterized protein</fullName>
    </submittedName>
</protein>
<proteinExistence type="predicted"/>
<sequence length="84" mass="7818">MGLGVCRGAGAPGFARGTTTGATPPLPGACVCVCVVACGAGVVDFCRGTGVGAVAACAGAGDVLAVCGVRPRAGMRGYCSAAGR</sequence>